<sequence length="401" mass="40915">MLRTAPLFAALAGMAGAVLHFAGALKSTQAVANLTFDITLVALLVLLALLPVLVLGRAWLVSRGLGPPLAACGLLWAWWVLAATWSPWGEGVADRLPEIVLAGPLMLALGLLIGADPAARRVFAVAVIGLGAYVAAAIAWGLATDAVVLGGQVGADPYRVRVQYQVAGLSIACAAGLVALRATAARGLWVPVWLALLLALAVGVLLPGGRAALLQLAAVVALAPALRWLLEGRRAAALGWIALVAAGGGAGLGLLLLDPGRAEDLATLERLFRPGGGQDSARLILWGEAWRLAGVAGLGPGGFPPAIGVGQDRGLHPHNHAVEALVEGGAVGLLLWLAVFGGALLLAFARLPRVAPERAAVILALTLPVAMTAMVSTDLGNRMVWFALGLVLSLGVEARDA</sequence>
<feature type="transmembrane region" description="Helical" evidence="5">
    <location>
        <begin position="360"/>
        <end position="377"/>
    </location>
</feature>
<evidence type="ECO:0000259" key="6">
    <source>
        <dbReference type="Pfam" id="PF04932"/>
    </source>
</evidence>
<organism evidence="7 8">
    <name type="scientific">Sediminicoccus rosea</name>
    <dbReference type="NCBI Taxonomy" id="1225128"/>
    <lineage>
        <taxon>Bacteria</taxon>
        <taxon>Pseudomonadati</taxon>
        <taxon>Pseudomonadota</taxon>
        <taxon>Alphaproteobacteria</taxon>
        <taxon>Acetobacterales</taxon>
        <taxon>Roseomonadaceae</taxon>
        <taxon>Sediminicoccus</taxon>
    </lineage>
</organism>
<dbReference type="EMBL" id="CP137852">
    <property type="protein sequence ID" value="WPB84914.1"/>
    <property type="molecule type" value="Genomic_DNA"/>
</dbReference>
<evidence type="ECO:0000256" key="3">
    <source>
        <dbReference type="ARBA" id="ARBA00022989"/>
    </source>
</evidence>
<evidence type="ECO:0000256" key="2">
    <source>
        <dbReference type="ARBA" id="ARBA00022692"/>
    </source>
</evidence>
<protein>
    <submittedName>
        <fullName evidence="7">O-antigen ligase domain-containing protein</fullName>
    </submittedName>
</protein>
<evidence type="ECO:0000256" key="4">
    <source>
        <dbReference type="ARBA" id="ARBA00023136"/>
    </source>
</evidence>
<evidence type="ECO:0000313" key="8">
    <source>
        <dbReference type="Proteomes" id="UP001305521"/>
    </source>
</evidence>
<feature type="transmembrane region" description="Helical" evidence="5">
    <location>
        <begin position="212"/>
        <end position="230"/>
    </location>
</feature>
<keyword evidence="4 5" id="KW-0472">Membrane</keyword>
<dbReference type="GO" id="GO:0016874">
    <property type="term" value="F:ligase activity"/>
    <property type="evidence" value="ECO:0007669"/>
    <property type="project" value="UniProtKB-KW"/>
</dbReference>
<feature type="domain" description="O-antigen ligase-related" evidence="6">
    <location>
        <begin position="196"/>
        <end position="337"/>
    </location>
</feature>
<feature type="transmembrane region" description="Helical" evidence="5">
    <location>
        <begin position="162"/>
        <end position="180"/>
    </location>
</feature>
<keyword evidence="2 5" id="KW-0812">Transmembrane</keyword>
<evidence type="ECO:0000313" key="7">
    <source>
        <dbReference type="EMBL" id="WPB84914.1"/>
    </source>
</evidence>
<accession>A0ABZ0PGP6</accession>
<feature type="transmembrane region" description="Helical" evidence="5">
    <location>
        <begin position="99"/>
        <end position="115"/>
    </location>
</feature>
<dbReference type="InterPro" id="IPR051533">
    <property type="entry name" value="WaaL-like"/>
</dbReference>
<feature type="transmembrane region" description="Helical" evidence="5">
    <location>
        <begin position="122"/>
        <end position="142"/>
    </location>
</feature>
<dbReference type="Proteomes" id="UP001305521">
    <property type="component" value="Chromosome"/>
</dbReference>
<keyword evidence="8" id="KW-1185">Reference proteome</keyword>
<feature type="transmembrane region" description="Helical" evidence="5">
    <location>
        <begin position="237"/>
        <end position="257"/>
    </location>
</feature>
<dbReference type="Pfam" id="PF04932">
    <property type="entry name" value="Wzy_C"/>
    <property type="match status" value="1"/>
</dbReference>
<dbReference type="PANTHER" id="PTHR37422:SF13">
    <property type="entry name" value="LIPOPOLYSACCHARIDE BIOSYNTHESIS PROTEIN PA4999-RELATED"/>
    <property type="match status" value="1"/>
</dbReference>
<reference evidence="7 8" key="1">
    <citation type="submission" date="2023-11" db="EMBL/GenBank/DDBJ databases">
        <title>Arctic aerobic anoxygenic photoheterotroph Sediminicoccus rosea KRV36 adapts its photosynthesis to long days of polar summer.</title>
        <authorList>
            <person name="Tomasch J."/>
            <person name="Kopejtka K."/>
            <person name="Bily T."/>
            <person name="Gardiner A.T."/>
            <person name="Gardian Z."/>
            <person name="Shivaramu S."/>
            <person name="Koblizek M."/>
            <person name="Engelhardt F."/>
            <person name="Kaftan D."/>
        </authorList>
    </citation>
    <scope>NUCLEOTIDE SEQUENCE [LARGE SCALE GENOMIC DNA]</scope>
    <source>
        <strain evidence="7 8">R-30</strain>
    </source>
</reference>
<dbReference type="PANTHER" id="PTHR37422">
    <property type="entry name" value="TEICHURONIC ACID BIOSYNTHESIS PROTEIN TUAE"/>
    <property type="match status" value="1"/>
</dbReference>
<gene>
    <name evidence="7" type="ORF">R9Z33_22840</name>
</gene>
<dbReference type="InterPro" id="IPR007016">
    <property type="entry name" value="O-antigen_ligase-rel_domated"/>
</dbReference>
<evidence type="ECO:0000256" key="1">
    <source>
        <dbReference type="ARBA" id="ARBA00004141"/>
    </source>
</evidence>
<evidence type="ECO:0000256" key="5">
    <source>
        <dbReference type="SAM" id="Phobius"/>
    </source>
</evidence>
<feature type="transmembrane region" description="Helical" evidence="5">
    <location>
        <begin position="34"/>
        <end position="56"/>
    </location>
</feature>
<name>A0ABZ0PGP6_9PROT</name>
<dbReference type="RefSeq" id="WP_318648877.1">
    <property type="nucleotide sequence ID" value="NZ_CP137852.1"/>
</dbReference>
<feature type="transmembrane region" description="Helical" evidence="5">
    <location>
        <begin position="187"/>
        <end position="206"/>
    </location>
</feature>
<proteinExistence type="predicted"/>
<feature type="transmembrane region" description="Helical" evidence="5">
    <location>
        <begin position="329"/>
        <end position="348"/>
    </location>
</feature>
<keyword evidence="3 5" id="KW-1133">Transmembrane helix</keyword>
<keyword evidence="7" id="KW-0436">Ligase</keyword>
<feature type="transmembrane region" description="Helical" evidence="5">
    <location>
        <begin position="68"/>
        <end position="87"/>
    </location>
</feature>
<comment type="subcellular location">
    <subcellularLocation>
        <location evidence="1">Membrane</location>
        <topology evidence="1">Multi-pass membrane protein</topology>
    </subcellularLocation>
</comment>